<dbReference type="EMBL" id="BARW01035118">
    <property type="protein sequence ID" value="GAJ17890.1"/>
    <property type="molecule type" value="Genomic_DNA"/>
</dbReference>
<evidence type="ECO:0000259" key="4">
    <source>
        <dbReference type="Pfam" id="PF05048"/>
    </source>
</evidence>
<dbReference type="InterPro" id="IPR011050">
    <property type="entry name" value="Pectin_lyase_fold/virulence"/>
</dbReference>
<dbReference type="InterPro" id="IPR012334">
    <property type="entry name" value="Pectin_lyas_fold"/>
</dbReference>
<dbReference type="Pfam" id="PF05048">
    <property type="entry name" value="NosD"/>
    <property type="match status" value="1"/>
</dbReference>
<dbReference type="SMART" id="SM00710">
    <property type="entry name" value="PbH1"/>
    <property type="match status" value="3"/>
</dbReference>
<feature type="non-terminal residue" evidence="5">
    <location>
        <position position="170"/>
    </location>
</feature>
<dbReference type="PANTHER" id="PTHR22990:SF15">
    <property type="entry name" value="F-BOX ONLY PROTEIN 10"/>
    <property type="match status" value="1"/>
</dbReference>
<reference evidence="5" key="1">
    <citation type="journal article" date="2014" name="Front. Microbiol.">
        <title>High frequency of phylogenetically diverse reductive dehalogenase-homologous genes in deep subseafloor sedimentary metagenomes.</title>
        <authorList>
            <person name="Kawai M."/>
            <person name="Futagami T."/>
            <person name="Toyoda A."/>
            <person name="Takaki Y."/>
            <person name="Nishi S."/>
            <person name="Hori S."/>
            <person name="Arai W."/>
            <person name="Tsubouchi T."/>
            <person name="Morono Y."/>
            <person name="Uchiyama I."/>
            <person name="Ito T."/>
            <person name="Fujiyama A."/>
            <person name="Inagaki F."/>
            <person name="Takami H."/>
        </authorList>
    </citation>
    <scope>NUCLEOTIDE SEQUENCE</scope>
    <source>
        <strain evidence="5">Expedition CK06-06</strain>
    </source>
</reference>
<proteinExistence type="predicted"/>
<evidence type="ECO:0000256" key="1">
    <source>
        <dbReference type="ARBA" id="ARBA00004906"/>
    </source>
</evidence>
<keyword evidence="2" id="KW-0677">Repeat</keyword>
<evidence type="ECO:0000256" key="3">
    <source>
        <dbReference type="ARBA" id="ARBA00022786"/>
    </source>
</evidence>
<dbReference type="NCBIfam" id="TIGR03804">
    <property type="entry name" value="para_beta_helix"/>
    <property type="match status" value="2"/>
</dbReference>
<name>X1VZ60_9ZZZZ</name>
<dbReference type="SUPFAM" id="SSF51126">
    <property type="entry name" value="Pectin lyase-like"/>
    <property type="match status" value="1"/>
</dbReference>
<evidence type="ECO:0000256" key="2">
    <source>
        <dbReference type="ARBA" id="ARBA00022737"/>
    </source>
</evidence>
<dbReference type="InterPro" id="IPR006626">
    <property type="entry name" value="PbH1"/>
</dbReference>
<comment type="caution">
    <text evidence="5">The sequence shown here is derived from an EMBL/GenBank/DDBJ whole genome shotgun (WGS) entry which is preliminary data.</text>
</comment>
<keyword evidence="3" id="KW-0833">Ubl conjugation pathway</keyword>
<dbReference type="InterPro" id="IPR007742">
    <property type="entry name" value="NosD_dom"/>
</dbReference>
<sequence length="170" mass="17088">MTWTVDDDGPADFSTIQAAIDAASPDDAIFVSDGTYNENLTVNKADLYLKSVNGAAATTINGAALGTVVDITASKVRVTGFTITGSKVIAVGENVFTDCGMTLTGVTNCIILDNTVNYAGGIGIKLQGADGNTIQGNSIAGSSIAGIALFGSSNNIVKNNSATGAIQSTS</sequence>
<dbReference type="InterPro" id="IPR022441">
    <property type="entry name" value="Para_beta_helix_rpt-2"/>
</dbReference>
<dbReference type="InterPro" id="IPR051550">
    <property type="entry name" value="SCF-Subunits/Alg-Epimerases"/>
</dbReference>
<gene>
    <name evidence="5" type="ORF">S12H4_54855</name>
</gene>
<protein>
    <recommendedName>
        <fullName evidence="4">Periplasmic copper-binding protein NosD beta helix domain-containing protein</fullName>
    </recommendedName>
</protein>
<evidence type="ECO:0000313" key="5">
    <source>
        <dbReference type="EMBL" id="GAJ17890.1"/>
    </source>
</evidence>
<dbReference type="AlphaFoldDB" id="X1VZ60"/>
<comment type="pathway">
    <text evidence="1">Protein modification; protein ubiquitination.</text>
</comment>
<organism evidence="5">
    <name type="scientific">marine sediment metagenome</name>
    <dbReference type="NCBI Taxonomy" id="412755"/>
    <lineage>
        <taxon>unclassified sequences</taxon>
        <taxon>metagenomes</taxon>
        <taxon>ecological metagenomes</taxon>
    </lineage>
</organism>
<accession>X1VZ60</accession>
<dbReference type="PANTHER" id="PTHR22990">
    <property type="entry name" value="F-BOX ONLY PROTEIN"/>
    <property type="match status" value="1"/>
</dbReference>
<dbReference type="Gene3D" id="2.160.20.10">
    <property type="entry name" value="Single-stranded right-handed beta-helix, Pectin lyase-like"/>
    <property type="match status" value="1"/>
</dbReference>
<feature type="domain" description="Periplasmic copper-binding protein NosD beta helix" evidence="4">
    <location>
        <begin position="21"/>
        <end position="163"/>
    </location>
</feature>